<evidence type="ECO:0000313" key="3">
    <source>
        <dbReference type="Proteomes" id="UP000275267"/>
    </source>
</evidence>
<name>A0A3L6PW75_PANMI</name>
<evidence type="ECO:0000256" key="1">
    <source>
        <dbReference type="SAM" id="MobiDB-lite"/>
    </source>
</evidence>
<dbReference type="Proteomes" id="UP000275267">
    <property type="component" value="Unassembled WGS sequence"/>
</dbReference>
<proteinExistence type="predicted"/>
<sequence length="104" mass="11624">MEGAAAVERCRIRVLPHSVRSSSCRRIRDGSEIARDTGRCRRARRNRIGVMHETRRNRIGEGRGRSREVPAAVLRPPDAECRCRGWQQGGFLAAGRQSASREAG</sequence>
<feature type="compositionally biased region" description="Basic and acidic residues" evidence="1">
    <location>
        <begin position="50"/>
        <end position="68"/>
    </location>
</feature>
<reference evidence="3" key="1">
    <citation type="journal article" date="2019" name="Nat. Commun.">
        <title>The genome of broomcorn millet.</title>
        <authorList>
            <person name="Zou C."/>
            <person name="Miki D."/>
            <person name="Li D."/>
            <person name="Tang Q."/>
            <person name="Xiao L."/>
            <person name="Rajput S."/>
            <person name="Deng P."/>
            <person name="Jia W."/>
            <person name="Huang R."/>
            <person name="Zhang M."/>
            <person name="Sun Y."/>
            <person name="Hu J."/>
            <person name="Fu X."/>
            <person name="Schnable P.S."/>
            <person name="Li F."/>
            <person name="Zhang H."/>
            <person name="Feng B."/>
            <person name="Zhu X."/>
            <person name="Liu R."/>
            <person name="Schnable J.C."/>
            <person name="Zhu J.-K."/>
            <person name="Zhang H."/>
        </authorList>
    </citation>
    <scope>NUCLEOTIDE SEQUENCE [LARGE SCALE GENOMIC DNA]</scope>
</reference>
<organism evidence="2 3">
    <name type="scientific">Panicum miliaceum</name>
    <name type="common">Proso millet</name>
    <name type="synonym">Broomcorn millet</name>
    <dbReference type="NCBI Taxonomy" id="4540"/>
    <lineage>
        <taxon>Eukaryota</taxon>
        <taxon>Viridiplantae</taxon>
        <taxon>Streptophyta</taxon>
        <taxon>Embryophyta</taxon>
        <taxon>Tracheophyta</taxon>
        <taxon>Spermatophyta</taxon>
        <taxon>Magnoliopsida</taxon>
        <taxon>Liliopsida</taxon>
        <taxon>Poales</taxon>
        <taxon>Poaceae</taxon>
        <taxon>PACMAD clade</taxon>
        <taxon>Panicoideae</taxon>
        <taxon>Panicodae</taxon>
        <taxon>Paniceae</taxon>
        <taxon>Panicinae</taxon>
        <taxon>Panicum</taxon>
        <taxon>Panicum sect. Panicum</taxon>
    </lineage>
</organism>
<comment type="caution">
    <text evidence="2">The sequence shown here is derived from an EMBL/GenBank/DDBJ whole genome shotgun (WGS) entry which is preliminary data.</text>
</comment>
<evidence type="ECO:0000313" key="2">
    <source>
        <dbReference type="EMBL" id="RLM65857.1"/>
    </source>
</evidence>
<accession>A0A3L6PW75</accession>
<keyword evidence="3" id="KW-1185">Reference proteome</keyword>
<dbReference type="EMBL" id="PQIB02000015">
    <property type="protein sequence ID" value="RLM65857.1"/>
    <property type="molecule type" value="Genomic_DNA"/>
</dbReference>
<gene>
    <name evidence="2" type="ORF">C2845_PM16G04100</name>
</gene>
<protein>
    <submittedName>
        <fullName evidence="2">Uncharacterized protein</fullName>
    </submittedName>
</protein>
<feature type="region of interest" description="Disordered" evidence="1">
    <location>
        <begin position="45"/>
        <end position="71"/>
    </location>
</feature>
<dbReference type="AlphaFoldDB" id="A0A3L6PW75"/>